<reference evidence="1 2" key="1">
    <citation type="submission" date="2018-09" db="EMBL/GenBank/DDBJ databases">
        <authorList>
            <person name="Zhu H."/>
        </authorList>
    </citation>
    <scope>NUCLEOTIDE SEQUENCE [LARGE SCALE GENOMIC DNA]</scope>
    <source>
        <strain evidence="1 2">K2R01-6</strain>
    </source>
</reference>
<dbReference type="InterPro" id="IPR021508">
    <property type="entry name" value="Gp17-like"/>
</dbReference>
<protein>
    <submittedName>
        <fullName evidence="1">DUF3168 domain-containing protein</fullName>
    </submittedName>
</protein>
<evidence type="ECO:0000313" key="2">
    <source>
        <dbReference type="Proteomes" id="UP000286100"/>
    </source>
</evidence>
<dbReference type="InterPro" id="IPR053745">
    <property type="entry name" value="Viral_Tail_Comp_sf"/>
</dbReference>
<dbReference type="Gene3D" id="3.30.2000.30">
    <property type="match status" value="1"/>
</dbReference>
<dbReference type="OrthoDB" id="7450850at2"/>
<keyword evidence="2" id="KW-1185">Reference proteome</keyword>
<sequence length="135" mass="14372">MSAQGAVEAALMAALKGHAALTGATNGVLLAGTGRATPPYVRLGESIAADWGTKDARGREIRVAVTLVDQGESAVRLHRLMAMAEEAIEGMARDADGWRLASIAFLRSRVMRDAAREWSGMIEYRVRAIETPPGP</sequence>
<dbReference type="EMBL" id="QYUM01000003">
    <property type="protein sequence ID" value="RJF90784.1"/>
    <property type="molecule type" value="Genomic_DNA"/>
</dbReference>
<name>A0A418WL61_9SPHN</name>
<dbReference type="AlphaFoldDB" id="A0A418WL61"/>
<comment type="caution">
    <text evidence="1">The sequence shown here is derived from an EMBL/GenBank/DDBJ whole genome shotgun (WGS) entry which is preliminary data.</text>
</comment>
<organism evidence="1 2">
    <name type="scientific">Sphingomonas cavernae</name>
    <dbReference type="NCBI Taxonomy" id="2320861"/>
    <lineage>
        <taxon>Bacteria</taxon>
        <taxon>Pseudomonadati</taxon>
        <taxon>Pseudomonadota</taxon>
        <taxon>Alphaproteobacteria</taxon>
        <taxon>Sphingomonadales</taxon>
        <taxon>Sphingomonadaceae</taxon>
        <taxon>Sphingomonas</taxon>
    </lineage>
</organism>
<evidence type="ECO:0000313" key="1">
    <source>
        <dbReference type="EMBL" id="RJF90784.1"/>
    </source>
</evidence>
<dbReference type="Pfam" id="PF11367">
    <property type="entry name" value="Tail_completion_gp17"/>
    <property type="match status" value="1"/>
</dbReference>
<gene>
    <name evidence="1" type="ORF">D3876_11365</name>
</gene>
<accession>A0A418WL61</accession>
<proteinExistence type="predicted"/>
<dbReference type="RefSeq" id="WP_119762256.1">
    <property type="nucleotide sequence ID" value="NZ_QYUM01000003.1"/>
</dbReference>
<dbReference type="Proteomes" id="UP000286100">
    <property type="component" value="Unassembled WGS sequence"/>
</dbReference>